<dbReference type="VEuPathDB" id="FungiDB:AB675_3796"/>
<protein>
    <submittedName>
        <fullName evidence="1">Uncharacterized protein</fullName>
    </submittedName>
</protein>
<evidence type="ECO:0000313" key="2">
    <source>
        <dbReference type="Proteomes" id="UP000038010"/>
    </source>
</evidence>
<proteinExistence type="predicted"/>
<dbReference type="GeneID" id="28735758"/>
<sequence length="342" mass="39158">MILKEVARELNLSEASFHRSNDDHFFYHPVEVIALIENEYYGEVPKEDDWLDDFHGTVEHQRCLQSLQVSLWSRLQDAGVETADPGAWKDAFAIGEHSAVFAVLLTMLSNLKYLELEDAALTYCEWLDPVWKRARSNLEVLGKLESVGVFHDDSEYAEHPELLNYLCLVPSLKRFKSWMFGDFDCKAPERVEGCTSNLEFVEMGYCCNGPEAMQTLLKPMVKLKRLDLMNYDHEWIHSGVETLKEYREKIQQLCGPMWEERGMKWKVGVFNNGFEACCGASFSGEHGMMIRSAELAHELDQMDDKRPVKTRMTEQRAPLFAIDQGTVTTIVNYVGVAPHTTG</sequence>
<accession>A0A0N1H3Y2</accession>
<dbReference type="Gene3D" id="3.80.10.10">
    <property type="entry name" value="Ribonuclease Inhibitor"/>
    <property type="match status" value="1"/>
</dbReference>
<dbReference type="RefSeq" id="XP_017995209.1">
    <property type="nucleotide sequence ID" value="XM_018143878.1"/>
</dbReference>
<dbReference type="EMBL" id="LFJN01000042">
    <property type="protein sequence ID" value="KPI35246.1"/>
    <property type="molecule type" value="Genomic_DNA"/>
</dbReference>
<evidence type="ECO:0000313" key="1">
    <source>
        <dbReference type="EMBL" id="KPI35246.1"/>
    </source>
</evidence>
<keyword evidence="2" id="KW-1185">Reference proteome</keyword>
<name>A0A0N1H3Y2_9EURO</name>
<comment type="caution">
    <text evidence="1">The sequence shown here is derived from an EMBL/GenBank/DDBJ whole genome shotgun (WGS) entry which is preliminary data.</text>
</comment>
<dbReference type="Proteomes" id="UP000038010">
    <property type="component" value="Unassembled WGS sequence"/>
</dbReference>
<organism evidence="1 2">
    <name type="scientific">Cyphellophora attinorum</name>
    <dbReference type="NCBI Taxonomy" id="1664694"/>
    <lineage>
        <taxon>Eukaryota</taxon>
        <taxon>Fungi</taxon>
        <taxon>Dikarya</taxon>
        <taxon>Ascomycota</taxon>
        <taxon>Pezizomycotina</taxon>
        <taxon>Eurotiomycetes</taxon>
        <taxon>Chaetothyriomycetidae</taxon>
        <taxon>Chaetothyriales</taxon>
        <taxon>Cyphellophoraceae</taxon>
        <taxon>Cyphellophora</taxon>
    </lineage>
</organism>
<dbReference type="InterPro" id="IPR032675">
    <property type="entry name" value="LRR_dom_sf"/>
</dbReference>
<dbReference type="AlphaFoldDB" id="A0A0N1H3Y2"/>
<gene>
    <name evidence="1" type="ORF">AB675_3796</name>
</gene>
<reference evidence="1 2" key="1">
    <citation type="submission" date="2015-06" db="EMBL/GenBank/DDBJ databases">
        <title>Draft genome of the ant-associated black yeast Phialophora attae CBS 131958.</title>
        <authorList>
            <person name="Moreno L.F."/>
            <person name="Stielow B.J."/>
            <person name="de Hoog S."/>
            <person name="Vicente V.A."/>
            <person name="Weiss V.A."/>
            <person name="de Vries M."/>
            <person name="Cruz L.M."/>
            <person name="Souza E.M."/>
        </authorList>
    </citation>
    <scope>NUCLEOTIDE SEQUENCE [LARGE SCALE GENOMIC DNA]</scope>
    <source>
        <strain evidence="1 2">CBS 131958</strain>
    </source>
</reference>